<name>A0A9W9UHN9_PENBR</name>
<organism evidence="3 4">
    <name type="scientific">Penicillium brevicompactum</name>
    <dbReference type="NCBI Taxonomy" id="5074"/>
    <lineage>
        <taxon>Eukaryota</taxon>
        <taxon>Fungi</taxon>
        <taxon>Dikarya</taxon>
        <taxon>Ascomycota</taxon>
        <taxon>Pezizomycotina</taxon>
        <taxon>Eurotiomycetes</taxon>
        <taxon>Eurotiomycetidae</taxon>
        <taxon>Eurotiales</taxon>
        <taxon>Aspergillaceae</taxon>
        <taxon>Penicillium</taxon>
    </lineage>
</organism>
<proteinExistence type="predicted"/>
<reference evidence="3" key="1">
    <citation type="submission" date="2022-12" db="EMBL/GenBank/DDBJ databases">
        <authorList>
            <person name="Petersen C."/>
        </authorList>
    </citation>
    <scope>NUCLEOTIDE SEQUENCE</scope>
    <source>
        <strain evidence="3">IBT 35673</strain>
    </source>
</reference>
<gene>
    <name evidence="3" type="ORF">N7452_006558</name>
</gene>
<feature type="chain" id="PRO_5040881825" evidence="2">
    <location>
        <begin position="23"/>
        <end position="287"/>
    </location>
</feature>
<reference evidence="3" key="2">
    <citation type="journal article" date="2023" name="IMA Fungus">
        <title>Comparative genomic study of the Penicillium genus elucidates a diverse pangenome and 15 lateral gene transfer events.</title>
        <authorList>
            <person name="Petersen C."/>
            <person name="Sorensen T."/>
            <person name="Nielsen M.R."/>
            <person name="Sondergaard T.E."/>
            <person name="Sorensen J.L."/>
            <person name="Fitzpatrick D.A."/>
            <person name="Frisvad J.C."/>
            <person name="Nielsen K.L."/>
        </authorList>
    </citation>
    <scope>NUCLEOTIDE SEQUENCE</scope>
    <source>
        <strain evidence="3">IBT 35673</strain>
    </source>
</reference>
<dbReference type="AlphaFoldDB" id="A0A9W9UHN9"/>
<comment type="caution">
    <text evidence="3">The sequence shown here is derived from an EMBL/GenBank/DDBJ whole genome shotgun (WGS) entry which is preliminary data.</text>
</comment>
<sequence length="287" mass="30008">MAPTTTISRILALSAALGQTAATFSLNTSGPSWAYTTKDLGDETSQTCKDAYSANINCDETLVKLVASMDPDFDPQPSDLQAVCTTTCSDSLSQYVKNVNAACGKDGDLAGIASGNKYVYEAPVATVGEVFQYKYDQACAKSGSDYCYLTYPSSDDWAKTDFPCDDKCAIEFFQNAHELPGSAYSFNYFALGNQSSYWLETYAGGWETVVQCGDGASDESSASTSASAKTDTTHISSSSSLTSTTAAGSVTPTPSTATGTTASVQSTSVPTSTTATSGASRLRASFF</sequence>
<evidence type="ECO:0000313" key="4">
    <source>
        <dbReference type="Proteomes" id="UP001147695"/>
    </source>
</evidence>
<keyword evidence="2" id="KW-0732">Signal</keyword>
<evidence type="ECO:0000313" key="3">
    <source>
        <dbReference type="EMBL" id="KAJ5339830.1"/>
    </source>
</evidence>
<evidence type="ECO:0000256" key="1">
    <source>
        <dbReference type="SAM" id="MobiDB-lite"/>
    </source>
</evidence>
<feature type="signal peptide" evidence="2">
    <location>
        <begin position="1"/>
        <end position="22"/>
    </location>
</feature>
<dbReference type="EMBL" id="JAPZBQ010000003">
    <property type="protein sequence ID" value="KAJ5339830.1"/>
    <property type="molecule type" value="Genomic_DNA"/>
</dbReference>
<feature type="region of interest" description="Disordered" evidence="1">
    <location>
        <begin position="234"/>
        <end position="287"/>
    </location>
</feature>
<evidence type="ECO:0000256" key="2">
    <source>
        <dbReference type="SAM" id="SignalP"/>
    </source>
</evidence>
<dbReference type="Proteomes" id="UP001147695">
    <property type="component" value="Unassembled WGS sequence"/>
</dbReference>
<accession>A0A9W9UHN9</accession>
<protein>
    <submittedName>
        <fullName evidence="3">Uncharacterized protein</fullName>
    </submittedName>
</protein>